<feature type="domain" description="ABC transporter" evidence="8">
    <location>
        <begin position="440"/>
        <end position="671"/>
    </location>
</feature>
<dbReference type="GO" id="GO:0140359">
    <property type="term" value="F:ABC-type transporter activity"/>
    <property type="evidence" value="ECO:0007669"/>
    <property type="project" value="InterPro"/>
</dbReference>
<keyword evidence="3" id="KW-0547">Nucleotide-binding</keyword>
<dbReference type="Gene3D" id="3.40.50.300">
    <property type="entry name" value="P-loop containing nucleotide triphosphate hydrolases"/>
    <property type="match status" value="2"/>
</dbReference>
<feature type="transmembrane region" description="Helical" evidence="7">
    <location>
        <begin position="322"/>
        <end position="344"/>
    </location>
</feature>
<evidence type="ECO:0000259" key="8">
    <source>
        <dbReference type="PROSITE" id="PS50893"/>
    </source>
</evidence>
<feature type="domain" description="ABC transporter" evidence="8">
    <location>
        <begin position="1299"/>
        <end position="1529"/>
    </location>
</feature>
<gene>
    <name evidence="9" type="ORF">B4U79_13592</name>
</gene>
<feature type="transmembrane region" description="Helical" evidence="7">
    <location>
        <begin position="1029"/>
        <end position="1057"/>
    </location>
</feature>
<dbReference type="CDD" id="cd03263">
    <property type="entry name" value="ABC_subfamily_A"/>
    <property type="match status" value="2"/>
</dbReference>
<feature type="transmembrane region" description="Helical" evidence="7">
    <location>
        <begin position="209"/>
        <end position="233"/>
    </location>
</feature>
<evidence type="ECO:0000256" key="3">
    <source>
        <dbReference type="ARBA" id="ARBA00022741"/>
    </source>
</evidence>
<dbReference type="FunFam" id="3.40.50.300:FF:002470">
    <property type="entry name" value="ABC transporter, putative"/>
    <property type="match status" value="1"/>
</dbReference>
<dbReference type="GO" id="GO:0005319">
    <property type="term" value="F:lipid transporter activity"/>
    <property type="evidence" value="ECO:0007669"/>
    <property type="project" value="TreeGrafter"/>
</dbReference>
<comment type="caution">
    <text evidence="9">The sequence shown here is derived from an EMBL/GenBank/DDBJ whole genome shotgun (WGS) entry which is preliminary data.</text>
</comment>
<evidence type="ECO:0000313" key="10">
    <source>
        <dbReference type="Proteomes" id="UP000285301"/>
    </source>
</evidence>
<dbReference type="Pfam" id="PF23321">
    <property type="entry name" value="R1_ABCA1"/>
    <property type="match status" value="1"/>
</dbReference>
<dbReference type="InterPro" id="IPR003593">
    <property type="entry name" value="AAA+_ATPase"/>
</dbReference>
<dbReference type="InterPro" id="IPR003439">
    <property type="entry name" value="ABC_transporter-like_ATP-bd"/>
</dbReference>
<dbReference type="InterPro" id="IPR013525">
    <property type="entry name" value="ABC2_TM"/>
</dbReference>
<organism evidence="9 10">
    <name type="scientific">Dinothrombium tinctorium</name>
    <dbReference type="NCBI Taxonomy" id="1965070"/>
    <lineage>
        <taxon>Eukaryota</taxon>
        <taxon>Metazoa</taxon>
        <taxon>Ecdysozoa</taxon>
        <taxon>Arthropoda</taxon>
        <taxon>Chelicerata</taxon>
        <taxon>Arachnida</taxon>
        <taxon>Acari</taxon>
        <taxon>Acariformes</taxon>
        <taxon>Trombidiformes</taxon>
        <taxon>Prostigmata</taxon>
        <taxon>Anystina</taxon>
        <taxon>Parasitengona</taxon>
        <taxon>Trombidioidea</taxon>
        <taxon>Trombidiidae</taxon>
        <taxon>Dinothrombium</taxon>
    </lineage>
</organism>
<dbReference type="Proteomes" id="UP000285301">
    <property type="component" value="Unassembled WGS sequence"/>
</dbReference>
<dbReference type="SUPFAM" id="SSF52540">
    <property type="entry name" value="P-loop containing nucleoside triphosphate hydrolases"/>
    <property type="match status" value="2"/>
</dbReference>
<dbReference type="InterPro" id="IPR017871">
    <property type="entry name" value="ABC_transporter-like_CS"/>
</dbReference>
<proteinExistence type="predicted"/>
<dbReference type="PANTHER" id="PTHR19229">
    <property type="entry name" value="ATP-BINDING CASSETTE TRANSPORTER SUBFAMILY A ABCA"/>
    <property type="match status" value="1"/>
</dbReference>
<keyword evidence="10" id="KW-1185">Reference proteome</keyword>
<keyword evidence="4 9" id="KW-0067">ATP-binding</keyword>
<evidence type="ECO:0000256" key="6">
    <source>
        <dbReference type="ARBA" id="ARBA00023136"/>
    </source>
</evidence>
<dbReference type="Pfam" id="PF00005">
    <property type="entry name" value="ABC_tran"/>
    <property type="match status" value="2"/>
</dbReference>
<dbReference type="Pfam" id="PF12698">
    <property type="entry name" value="ABC2_membrane_3"/>
    <property type="match status" value="2"/>
</dbReference>
<feature type="transmembrane region" description="Helical" evidence="7">
    <location>
        <begin position="167"/>
        <end position="189"/>
    </location>
</feature>
<dbReference type="OrthoDB" id="10255969at2759"/>
<sequence length="1621" mass="186238">MVLFYTPKTNYTQNIMEKVKQILQAHCTEKVNITLADNEHEIRSKTVKGWSFKNLPNIGGVSFENVETGSKLIPEKIHYNIISKEMYFTRHIYRAPQFLSYDPAQPESMEFIRGLFVAIQAAVDLAHIQLLQEEQSETKTTFNIFAQQFPIPKINENMATYDSYEGAIITSYFVICFLTIIPVLVKRIVEEKTTRVKEYVSCCGVTPALYWLTTIVDSFCVLTIDVILLLFFLSLKNFNIKVYSESWLFRDVISVSFLNAINISYPLLFISLLLYCLQSSLFACFISVFFNNPNVSAAVTIVLWPLTYLYTLLIAKVKTFKAFDLFSVEVMSAFFPNSALYWLFHVFTGRQFLVSEPSSFSNIFESSRWLDTLNAFHVLFIMVISTVIYALLVWYLSAVWPWQQGVRKPWFFPFRKIYSKYILKMPTNGFLLSDEPHSPLFVSHVSKDFSTRKEVLKDVSFELHENSLTVLLGPNGSGKSTLINIISGATEATRGRVLVKGNNIIENMEDAQSHLGICPQYNTYFKYLTLKEQLEMIYTLKCVLRERTDGIKVDEILKLLDLESDANQMAHLLSSGNLRRMTLAMAMIGPCDVLVLDEPSESLDPVAKKKVWDVLVEARKTKTILVCSHHLDEINVIADFVAILINGELKCMETTLNLKKKFGSGYKVKILRNIALMTEETIKNIVNNHIPSAIFEKIRQNTEEIAFDVKFEESKRMSDLLQQLESESFSLGIKSITVYVTTLEDAYIRLIENKCEQEDAKEWSFDNRNDAVEVEASEAAEIIQSGVRKFTDSFIALALKNFKYTLRNYSIFGILIVIPAILTLCSLSLFEFAANYYNSLSKNDNIFNDKLYGPDIQAFVASNDWNFIENYKQSFQTSKEVHIYNGPNDRLQEWLLFFSEKSLRTYFTKLLLGATLAKSSNVFNLTIWYNPSGTYILPISLNLATTAILNNISKSTHYSISVVNKMFAEKQESYRHRFYYPEYRYSHTSVIIFIIFIYSICFSTYLLRPIAERRNGFKQLQLMTGIQPIIYWAVNFAFDLILNLFCSLFLILIYYIYDRENFFIGSEMFFIPMFVIFFFGGFGNIPFAYLISFMFNKPTTGYIFKTISNTLIGLMLIGLIETSVFPKFLRCVLLVIFPLYSYAKGLVSVHKALNYNTFCDRISNVLNLERECGSDLLFSSLKTCCRNLCNNHTYKNDWWQFYSKCHEHINPLAFYYDEINAIDCIGFLTASGFIYFSIITLVEYSSIRVKICYSCNLLLRKISAIRNNGRQDIVIGEVEDERNYVKELIKNNRISSEAIVVHKLTKSFKNRKIPDNLSFSVHKSECFGLLGGNGSGKTTTFRLITSQLRPSFGNAYINDVNTSLTQNNRKYLSEIGYCPQNDALFDCLTGFETLSLFMKLRGIKSVYHLKRIVNKFHLQSVINQRVSTYSGGNRRKLSLALALIGNPKLLLLDEPTNGVDPNSRHKVWELLKNILETFHISMLLTSHNMEEVEALCNRVAVMANGKLQCIGSLNTLKEKFGRGFNVVLKVEREYASSEQHIEKVKLIMLSYFGAENVVLKYENFGVFYYHIISQTMNISNVFEIMERIKLECNVEDYIASNATLENALLTFMGQTSFSNLI</sequence>
<evidence type="ECO:0000256" key="4">
    <source>
        <dbReference type="ARBA" id="ARBA00022840"/>
    </source>
</evidence>
<comment type="subcellular location">
    <subcellularLocation>
        <location evidence="1">Membrane</location>
        <topology evidence="1">Multi-pass membrane protein</topology>
    </subcellularLocation>
</comment>
<dbReference type="GO" id="GO:0016887">
    <property type="term" value="F:ATP hydrolysis activity"/>
    <property type="evidence" value="ECO:0007669"/>
    <property type="project" value="InterPro"/>
</dbReference>
<feature type="transmembrane region" description="Helical" evidence="7">
    <location>
        <begin position="1102"/>
        <end position="1120"/>
    </location>
</feature>
<dbReference type="STRING" id="1965070.A0A3S3NMZ6"/>
<dbReference type="GO" id="GO:0016020">
    <property type="term" value="C:membrane"/>
    <property type="evidence" value="ECO:0007669"/>
    <property type="project" value="UniProtKB-SubCell"/>
</dbReference>
<dbReference type="InterPro" id="IPR027417">
    <property type="entry name" value="P-loop_NTPase"/>
</dbReference>
<keyword evidence="5 7" id="KW-1133">Transmembrane helix</keyword>
<dbReference type="EMBL" id="NCKU01007368">
    <property type="protein sequence ID" value="RWS02688.1"/>
    <property type="molecule type" value="Genomic_DNA"/>
</dbReference>
<keyword evidence="2 7" id="KW-0812">Transmembrane</keyword>
<keyword evidence="6 7" id="KW-0472">Membrane</keyword>
<feature type="transmembrane region" description="Helical" evidence="7">
    <location>
        <begin position="809"/>
        <end position="830"/>
    </location>
</feature>
<dbReference type="SMART" id="SM00382">
    <property type="entry name" value="AAA"/>
    <property type="match status" value="2"/>
</dbReference>
<dbReference type="PROSITE" id="PS50893">
    <property type="entry name" value="ABC_TRANSPORTER_2"/>
    <property type="match status" value="2"/>
</dbReference>
<name>A0A3S3NMZ6_9ACAR</name>
<evidence type="ECO:0000256" key="5">
    <source>
        <dbReference type="ARBA" id="ARBA00022989"/>
    </source>
</evidence>
<evidence type="ECO:0000256" key="7">
    <source>
        <dbReference type="SAM" id="Phobius"/>
    </source>
</evidence>
<reference evidence="9 10" key="1">
    <citation type="journal article" date="2018" name="Gigascience">
        <title>Genomes of trombidid mites reveal novel predicted allergens and laterally-transferred genes associated with secondary metabolism.</title>
        <authorList>
            <person name="Dong X."/>
            <person name="Chaisiri K."/>
            <person name="Xia D."/>
            <person name="Armstrong S.D."/>
            <person name="Fang Y."/>
            <person name="Donnelly M.J."/>
            <person name="Kadowaki T."/>
            <person name="McGarry J.W."/>
            <person name="Darby A.C."/>
            <person name="Makepeace B.L."/>
        </authorList>
    </citation>
    <scope>NUCLEOTIDE SEQUENCE [LARGE SCALE GENOMIC DNA]</scope>
    <source>
        <strain evidence="9">UoL-WK</strain>
    </source>
</reference>
<feature type="transmembrane region" description="Helical" evidence="7">
    <location>
        <begin position="375"/>
        <end position="398"/>
    </location>
</feature>
<dbReference type="PROSITE" id="PS00211">
    <property type="entry name" value="ABC_TRANSPORTER_1"/>
    <property type="match status" value="2"/>
</dbReference>
<dbReference type="InterPro" id="IPR056264">
    <property type="entry name" value="R2_ABCA1-4-like"/>
</dbReference>
<protein>
    <submittedName>
        <fullName evidence="9">ATP-binding cassette sub-family A member 1-like protein</fullName>
    </submittedName>
</protein>
<evidence type="ECO:0000313" key="9">
    <source>
        <dbReference type="EMBL" id="RWS02688.1"/>
    </source>
</evidence>
<feature type="transmembrane region" description="Helical" evidence="7">
    <location>
        <begin position="1069"/>
        <end position="1090"/>
    </location>
</feature>
<dbReference type="InterPro" id="IPR026082">
    <property type="entry name" value="ABCA"/>
</dbReference>
<dbReference type="GO" id="GO:0005524">
    <property type="term" value="F:ATP binding"/>
    <property type="evidence" value="ECO:0007669"/>
    <property type="project" value="UniProtKB-KW"/>
</dbReference>
<evidence type="ECO:0000256" key="2">
    <source>
        <dbReference type="ARBA" id="ARBA00022692"/>
    </source>
</evidence>
<feature type="transmembrane region" description="Helical" evidence="7">
    <location>
        <begin position="985"/>
        <end position="1008"/>
    </location>
</feature>
<accession>A0A3S3NMZ6</accession>
<feature type="transmembrane region" description="Helical" evidence="7">
    <location>
        <begin position="296"/>
        <end position="315"/>
    </location>
</feature>
<evidence type="ECO:0000256" key="1">
    <source>
        <dbReference type="ARBA" id="ARBA00004141"/>
    </source>
</evidence>